<comment type="similarity">
    <text evidence="1 4">Belongs to the glycerate kinase type-1 family.</text>
</comment>
<gene>
    <name evidence="5" type="ORF">NUH29_14080</name>
</gene>
<evidence type="ECO:0000313" key="5">
    <source>
        <dbReference type="EMBL" id="MCS0500677.1"/>
    </source>
</evidence>
<dbReference type="GO" id="GO:0016301">
    <property type="term" value="F:kinase activity"/>
    <property type="evidence" value="ECO:0007669"/>
    <property type="project" value="UniProtKB-KW"/>
</dbReference>
<comment type="caution">
    <text evidence="5">The sequence shown here is derived from an EMBL/GenBank/DDBJ whole genome shotgun (WGS) entry which is preliminary data.</text>
</comment>
<dbReference type="PIRSF" id="PIRSF006078">
    <property type="entry name" value="GlxK"/>
    <property type="match status" value="1"/>
</dbReference>
<dbReference type="InterPro" id="IPR018193">
    <property type="entry name" value="Glyc_kinase_flavodox-like_fold"/>
</dbReference>
<organism evidence="5 6">
    <name type="scientific">Protaetiibacter mangrovi</name>
    <dbReference type="NCBI Taxonomy" id="2970926"/>
    <lineage>
        <taxon>Bacteria</taxon>
        <taxon>Bacillati</taxon>
        <taxon>Actinomycetota</taxon>
        <taxon>Actinomycetes</taxon>
        <taxon>Micrococcales</taxon>
        <taxon>Microbacteriaceae</taxon>
        <taxon>Protaetiibacter</taxon>
    </lineage>
</organism>
<proteinExistence type="inferred from homology"/>
<dbReference type="Proteomes" id="UP001205337">
    <property type="component" value="Unassembled WGS sequence"/>
</dbReference>
<dbReference type="Gene3D" id="3.40.50.10350">
    <property type="entry name" value="Glycerate kinase, domain 1"/>
    <property type="match status" value="1"/>
</dbReference>
<dbReference type="PANTHER" id="PTHR21599:SF0">
    <property type="entry name" value="GLYCERATE KINASE"/>
    <property type="match status" value="1"/>
</dbReference>
<evidence type="ECO:0000256" key="1">
    <source>
        <dbReference type="ARBA" id="ARBA00006284"/>
    </source>
</evidence>
<keyword evidence="6" id="KW-1185">Reference proteome</keyword>
<name>A0ABT1ZIY5_9MICO</name>
<keyword evidence="2 4" id="KW-0808">Transferase</keyword>
<protein>
    <submittedName>
        <fullName evidence="5">Glycerate kinase</fullName>
    </submittedName>
</protein>
<dbReference type="Pfam" id="PF02595">
    <property type="entry name" value="Gly_kinase"/>
    <property type="match status" value="1"/>
</dbReference>
<dbReference type="PANTHER" id="PTHR21599">
    <property type="entry name" value="GLYCERATE KINASE"/>
    <property type="match status" value="1"/>
</dbReference>
<evidence type="ECO:0000313" key="6">
    <source>
        <dbReference type="Proteomes" id="UP001205337"/>
    </source>
</evidence>
<evidence type="ECO:0000256" key="2">
    <source>
        <dbReference type="ARBA" id="ARBA00022679"/>
    </source>
</evidence>
<reference evidence="5 6" key="1">
    <citation type="submission" date="2022-08" db="EMBL/GenBank/DDBJ databases">
        <authorList>
            <person name="Li F."/>
        </authorList>
    </citation>
    <scope>NUCLEOTIDE SEQUENCE [LARGE SCALE GENOMIC DNA]</scope>
    <source>
        <strain evidence="5 6">10F1B-8-1</strain>
    </source>
</reference>
<dbReference type="EMBL" id="JANTHX010000008">
    <property type="protein sequence ID" value="MCS0500677.1"/>
    <property type="molecule type" value="Genomic_DNA"/>
</dbReference>
<dbReference type="InterPro" id="IPR004381">
    <property type="entry name" value="Glycerate_kinase"/>
</dbReference>
<accession>A0ABT1ZIY5</accession>
<dbReference type="SUPFAM" id="SSF110738">
    <property type="entry name" value="Glycerate kinase I"/>
    <property type="match status" value="1"/>
</dbReference>
<keyword evidence="3 4" id="KW-0418">Kinase</keyword>
<sequence>MRIVVAPDSFTGSISAHDAAAAIAAGWRAIRPDDEVRELPQADGGVGTLEVVARALPGALLHDAGPVTGADGRPAPGRWLELPDGRALVELADCVGLWRMAAPDPLGASTRGLGELLGRVLDAGVRRIVVGLGGSGSTDGGAGALAALGARLLDRFGERVPDGGSGLLGLAEVELVGLRPAPAELVLWCDVDAPLTGIRGAASVFGPQKGADVDQVLTLDAALTRFAELLGGDPDAPGAGAAGGTAYGLRTAWSASLAPGSEEVGELTGLDAAVAAADLVITGEGRVDASSTRGKVVGAVLNRARAAGTPAALVAGSFAGATATGMGAVSLSRSAGSPAAAMADASRWLEQAGRKLALEADGNAVSET</sequence>
<evidence type="ECO:0000256" key="3">
    <source>
        <dbReference type="ARBA" id="ARBA00022777"/>
    </source>
</evidence>
<dbReference type="RefSeq" id="WP_258799871.1">
    <property type="nucleotide sequence ID" value="NZ_JANTHX010000008.1"/>
</dbReference>
<evidence type="ECO:0000256" key="4">
    <source>
        <dbReference type="PIRNR" id="PIRNR006078"/>
    </source>
</evidence>
<dbReference type="InterPro" id="IPR036129">
    <property type="entry name" value="Glycerate_kinase_sf"/>
</dbReference>
<dbReference type="InterPro" id="IPR018197">
    <property type="entry name" value="Glycerate_kinase_RE-like"/>
</dbReference>
<dbReference type="Gene3D" id="3.90.1510.10">
    <property type="entry name" value="Glycerate kinase, domain 2"/>
    <property type="match status" value="1"/>
</dbReference>
<dbReference type="NCBIfam" id="TIGR00045">
    <property type="entry name" value="glycerate kinase"/>
    <property type="match status" value="1"/>
</dbReference>